<sequence>MVYEVRHRLGARRFFLSGVKVDMIRSLPNFTIWDYLLIIFHLFFGVAAKVLASQHCCFLDQHSNTRPHRGIIQQMPQVSTTTPPMNLAAPPVPRQVSNSAIPRDTGASAIPQIPPPHITTNMTTDSNIDRTDSMDSFVNLDPLLAPAATQVNTGDHRSSLAIVNANKVHNFHLEACDALEQLNTAAARITNNVPRVQTIDGAISDQFQAQ</sequence>
<name>A0A915HM13_ROMCU</name>
<dbReference type="Proteomes" id="UP000887565">
    <property type="component" value="Unplaced"/>
</dbReference>
<feature type="transmembrane region" description="Helical" evidence="1">
    <location>
        <begin position="32"/>
        <end position="52"/>
    </location>
</feature>
<keyword evidence="1" id="KW-0472">Membrane</keyword>
<accession>A0A915HM13</accession>
<protein>
    <submittedName>
        <fullName evidence="3">Uncharacterized protein</fullName>
    </submittedName>
</protein>
<evidence type="ECO:0000256" key="1">
    <source>
        <dbReference type="SAM" id="Phobius"/>
    </source>
</evidence>
<reference evidence="3" key="1">
    <citation type="submission" date="2022-11" db="UniProtKB">
        <authorList>
            <consortium name="WormBaseParasite"/>
        </authorList>
    </citation>
    <scope>IDENTIFICATION</scope>
</reference>
<keyword evidence="2" id="KW-1185">Reference proteome</keyword>
<dbReference type="WBParaSite" id="nRc.2.0.1.t02377-RA">
    <property type="protein sequence ID" value="nRc.2.0.1.t02377-RA"/>
    <property type="gene ID" value="nRc.2.0.1.g02377"/>
</dbReference>
<keyword evidence="1" id="KW-0812">Transmembrane</keyword>
<evidence type="ECO:0000313" key="2">
    <source>
        <dbReference type="Proteomes" id="UP000887565"/>
    </source>
</evidence>
<organism evidence="2 3">
    <name type="scientific">Romanomermis culicivorax</name>
    <name type="common">Nematode worm</name>
    <dbReference type="NCBI Taxonomy" id="13658"/>
    <lineage>
        <taxon>Eukaryota</taxon>
        <taxon>Metazoa</taxon>
        <taxon>Ecdysozoa</taxon>
        <taxon>Nematoda</taxon>
        <taxon>Enoplea</taxon>
        <taxon>Dorylaimia</taxon>
        <taxon>Mermithida</taxon>
        <taxon>Mermithoidea</taxon>
        <taxon>Mermithidae</taxon>
        <taxon>Romanomermis</taxon>
    </lineage>
</organism>
<proteinExistence type="predicted"/>
<keyword evidence="1" id="KW-1133">Transmembrane helix</keyword>
<evidence type="ECO:0000313" key="3">
    <source>
        <dbReference type="WBParaSite" id="nRc.2.0.1.t02377-RA"/>
    </source>
</evidence>
<dbReference type="AlphaFoldDB" id="A0A915HM13"/>